<evidence type="ECO:0000256" key="6">
    <source>
        <dbReference type="SAM" id="Phobius"/>
    </source>
</evidence>
<keyword evidence="5 6" id="KW-0472">Membrane</keyword>
<dbReference type="GO" id="GO:0022904">
    <property type="term" value="P:respiratory electron transport chain"/>
    <property type="evidence" value="ECO:0007669"/>
    <property type="project" value="InterPro"/>
</dbReference>
<evidence type="ECO:0000256" key="3">
    <source>
        <dbReference type="ARBA" id="ARBA00022692"/>
    </source>
</evidence>
<evidence type="ECO:0000256" key="5">
    <source>
        <dbReference type="ARBA" id="ARBA00023136"/>
    </source>
</evidence>
<dbReference type="OrthoDB" id="196472at2"/>
<feature type="transmembrane region" description="Helical" evidence="6">
    <location>
        <begin position="41"/>
        <end position="61"/>
    </location>
</feature>
<feature type="domain" description="Cytochrome b561 bacterial/Ni-hydrogenase" evidence="7">
    <location>
        <begin position="6"/>
        <end position="167"/>
    </location>
</feature>
<evidence type="ECO:0000259" key="7">
    <source>
        <dbReference type="Pfam" id="PF01292"/>
    </source>
</evidence>
<gene>
    <name evidence="8" type="ORF">SAMN05421759_103183</name>
</gene>
<keyword evidence="4 6" id="KW-1133">Transmembrane helix</keyword>
<evidence type="ECO:0000256" key="2">
    <source>
        <dbReference type="ARBA" id="ARBA00022475"/>
    </source>
</evidence>
<organism evidence="8 9">
    <name type="scientific">Roseivivax lentus</name>
    <dbReference type="NCBI Taxonomy" id="633194"/>
    <lineage>
        <taxon>Bacteria</taxon>
        <taxon>Pseudomonadati</taxon>
        <taxon>Pseudomonadota</taxon>
        <taxon>Alphaproteobacteria</taxon>
        <taxon>Rhodobacterales</taxon>
        <taxon>Roseobacteraceae</taxon>
        <taxon>Roseivivax</taxon>
    </lineage>
</organism>
<feature type="transmembrane region" description="Helical" evidence="6">
    <location>
        <begin position="12"/>
        <end position="29"/>
    </location>
</feature>
<dbReference type="SUPFAM" id="SSF81342">
    <property type="entry name" value="Transmembrane di-heme cytochromes"/>
    <property type="match status" value="1"/>
</dbReference>
<dbReference type="STRING" id="633194.SAMN05421759_103183"/>
<accession>A0A1N7LVE6</accession>
<dbReference type="RefSeq" id="WP_076446760.1">
    <property type="nucleotide sequence ID" value="NZ_FTOQ01000003.1"/>
</dbReference>
<keyword evidence="3 6" id="KW-0812">Transmembrane</keyword>
<dbReference type="EMBL" id="FTOQ01000003">
    <property type="protein sequence ID" value="SIS77661.1"/>
    <property type="molecule type" value="Genomic_DNA"/>
</dbReference>
<dbReference type="InterPro" id="IPR011577">
    <property type="entry name" value="Cyt_b561_bac/Ni-Hgenase"/>
</dbReference>
<evidence type="ECO:0000313" key="8">
    <source>
        <dbReference type="EMBL" id="SIS77661.1"/>
    </source>
</evidence>
<dbReference type="PANTHER" id="PTHR30485:SF2">
    <property type="entry name" value="BLL0597 PROTEIN"/>
    <property type="match status" value="1"/>
</dbReference>
<sequence length="174" mass="19236">MERVKVWGPVVRLFHWSLVLTFGANALVIDDDSALHEWVGYTVMGLVLLRILWGFVGPGYARFASFPPSLSGAVGQLTDIATGRKRVHLGHTPLGALMIYNLLAALLAIGLSGHLMTTDMFWGQEWPEELHEVAVAWAEVSVVLHIAAVLYESHRTGVNLPRAMVRGYKEIPPR</sequence>
<feature type="transmembrane region" description="Helical" evidence="6">
    <location>
        <begin position="94"/>
        <end position="113"/>
    </location>
</feature>
<keyword evidence="2" id="KW-1003">Cell membrane</keyword>
<evidence type="ECO:0000256" key="1">
    <source>
        <dbReference type="ARBA" id="ARBA00004651"/>
    </source>
</evidence>
<dbReference type="InterPro" id="IPR051542">
    <property type="entry name" value="Hydrogenase_cytochrome"/>
</dbReference>
<keyword evidence="9" id="KW-1185">Reference proteome</keyword>
<protein>
    <submittedName>
        <fullName evidence="8">Cytochrome b</fullName>
    </submittedName>
</protein>
<dbReference type="Proteomes" id="UP000186684">
    <property type="component" value="Unassembled WGS sequence"/>
</dbReference>
<reference evidence="9" key="1">
    <citation type="submission" date="2017-01" db="EMBL/GenBank/DDBJ databases">
        <authorList>
            <person name="Varghese N."/>
            <person name="Submissions S."/>
        </authorList>
    </citation>
    <scope>NUCLEOTIDE SEQUENCE [LARGE SCALE GENOMIC DNA]</scope>
    <source>
        <strain evidence="9">DSM 29430</strain>
    </source>
</reference>
<evidence type="ECO:0000313" key="9">
    <source>
        <dbReference type="Proteomes" id="UP000186684"/>
    </source>
</evidence>
<evidence type="ECO:0000256" key="4">
    <source>
        <dbReference type="ARBA" id="ARBA00022989"/>
    </source>
</evidence>
<dbReference type="InterPro" id="IPR016174">
    <property type="entry name" value="Di-haem_cyt_TM"/>
</dbReference>
<dbReference type="GO" id="GO:0009055">
    <property type="term" value="F:electron transfer activity"/>
    <property type="evidence" value="ECO:0007669"/>
    <property type="project" value="InterPro"/>
</dbReference>
<proteinExistence type="predicted"/>
<dbReference type="PANTHER" id="PTHR30485">
    <property type="entry name" value="NI/FE-HYDROGENASE 1 B-TYPE CYTOCHROME SUBUNIT"/>
    <property type="match status" value="1"/>
</dbReference>
<dbReference type="GO" id="GO:0005886">
    <property type="term" value="C:plasma membrane"/>
    <property type="evidence" value="ECO:0007669"/>
    <property type="project" value="UniProtKB-SubCell"/>
</dbReference>
<dbReference type="GO" id="GO:0020037">
    <property type="term" value="F:heme binding"/>
    <property type="evidence" value="ECO:0007669"/>
    <property type="project" value="TreeGrafter"/>
</dbReference>
<dbReference type="AlphaFoldDB" id="A0A1N7LVE6"/>
<dbReference type="Gene3D" id="1.20.950.20">
    <property type="entry name" value="Transmembrane di-heme cytochromes, Chain C"/>
    <property type="match status" value="1"/>
</dbReference>
<dbReference type="Pfam" id="PF01292">
    <property type="entry name" value="Ni_hydr_CYTB"/>
    <property type="match status" value="1"/>
</dbReference>
<comment type="subcellular location">
    <subcellularLocation>
        <location evidence="1">Cell membrane</location>
        <topology evidence="1">Multi-pass membrane protein</topology>
    </subcellularLocation>
</comment>
<name>A0A1N7LVE6_9RHOB</name>